<feature type="compositionally biased region" description="Gly residues" evidence="1">
    <location>
        <begin position="68"/>
        <end position="77"/>
    </location>
</feature>
<feature type="region of interest" description="Disordered" evidence="1">
    <location>
        <begin position="67"/>
        <end position="113"/>
    </location>
</feature>
<evidence type="ECO:0000313" key="3">
    <source>
        <dbReference type="Proteomes" id="UP000613740"/>
    </source>
</evidence>
<dbReference type="EMBL" id="JAEHOD010000026">
    <property type="protein sequence ID" value="KAG2446590.1"/>
    <property type="molecule type" value="Genomic_DNA"/>
</dbReference>
<proteinExistence type="predicted"/>
<name>A0A835WFP7_9CHLO</name>
<evidence type="ECO:0000313" key="2">
    <source>
        <dbReference type="EMBL" id="KAG2446590.1"/>
    </source>
</evidence>
<sequence length="150" mass="14279">MPDPLLQAQHQRGAASGKMLVSAAEGAAAQRAAADAGFTDFSARCGHSLNGAAAAGTDVPIAAAAAGGEPGVSGAAGEGIRCSGAKPHGSSCGPAQQVGRPPAPHGAEGIGAMLPSRIPGAAEAAVYGGVDPGGHATDARELSARAPVLE</sequence>
<protein>
    <submittedName>
        <fullName evidence="2">Uncharacterized protein</fullName>
    </submittedName>
</protein>
<accession>A0A835WFP7</accession>
<reference evidence="2" key="1">
    <citation type="journal article" date="2020" name="bioRxiv">
        <title>Comparative genomics of Chlamydomonas.</title>
        <authorList>
            <person name="Craig R.J."/>
            <person name="Hasan A.R."/>
            <person name="Ness R.W."/>
            <person name="Keightley P.D."/>
        </authorList>
    </citation>
    <scope>NUCLEOTIDE SEQUENCE</scope>
    <source>
        <strain evidence="2">CCAP 11/173</strain>
    </source>
</reference>
<feature type="region of interest" description="Disordered" evidence="1">
    <location>
        <begin position="129"/>
        <end position="150"/>
    </location>
</feature>
<evidence type="ECO:0000256" key="1">
    <source>
        <dbReference type="SAM" id="MobiDB-lite"/>
    </source>
</evidence>
<keyword evidence="3" id="KW-1185">Reference proteome</keyword>
<dbReference type="AlphaFoldDB" id="A0A835WFP7"/>
<organism evidence="2 3">
    <name type="scientific">Chlamydomonas schloesseri</name>
    <dbReference type="NCBI Taxonomy" id="2026947"/>
    <lineage>
        <taxon>Eukaryota</taxon>
        <taxon>Viridiplantae</taxon>
        <taxon>Chlorophyta</taxon>
        <taxon>core chlorophytes</taxon>
        <taxon>Chlorophyceae</taxon>
        <taxon>CS clade</taxon>
        <taxon>Chlamydomonadales</taxon>
        <taxon>Chlamydomonadaceae</taxon>
        <taxon>Chlamydomonas</taxon>
    </lineage>
</organism>
<dbReference type="OrthoDB" id="10651756at2759"/>
<dbReference type="Proteomes" id="UP000613740">
    <property type="component" value="Unassembled WGS sequence"/>
</dbReference>
<gene>
    <name evidence="2" type="ORF">HYH02_008575</name>
</gene>
<comment type="caution">
    <text evidence="2">The sequence shown here is derived from an EMBL/GenBank/DDBJ whole genome shotgun (WGS) entry which is preliminary data.</text>
</comment>